<dbReference type="InterPro" id="IPR029010">
    <property type="entry name" value="ThuA-like"/>
</dbReference>
<comment type="caution">
    <text evidence="3">The sequence shown here is derived from an EMBL/GenBank/DDBJ whole genome shotgun (WGS) entry which is preliminary data.</text>
</comment>
<proteinExistence type="predicted"/>
<dbReference type="AlphaFoldDB" id="B9XS66"/>
<dbReference type="InterPro" id="IPR029062">
    <property type="entry name" value="Class_I_gatase-like"/>
</dbReference>
<dbReference type="Gene3D" id="2.60.120.560">
    <property type="entry name" value="Exo-inulinase, domain 1"/>
    <property type="match status" value="1"/>
</dbReference>
<protein>
    <recommendedName>
        <fullName evidence="5">DUF1080 domain-containing protein</fullName>
    </recommendedName>
</protein>
<gene>
    <name evidence="3" type="ORF">Cflav_PD0330</name>
</gene>
<dbReference type="SUPFAM" id="SSF52317">
    <property type="entry name" value="Class I glutamine amidotransferase-like"/>
    <property type="match status" value="1"/>
</dbReference>
<sequence precursor="true">MNMKRSLLWSGLVLAGVVLSWVGSPMSAQAEPKHLLVVTVTKGFRHSSIPTSEKVLGELAAKDGSFTVDYVRNDDEMKEKMTPSALKKYDGVIFASTTGVLPLPDKQAFLDWIKSGKAFIGMHAATDTFHAANDKEIDPYIDMIGGEFKTHYPGVYDVECLNEDPKHPATREVPMVYPVNDEIYVMKSYFPEKVHSLLWLDKNPKFKTPGDYPVAWCKKYGEGNVFYTSLGHREEVWQSDTYQKHILGGIKWALGLEQGDAKPQSMAYKVSKEEAREGFKPLFDGTDLKGWHLRSSDGKESWSVQHGMLVNESAPIQHGTDLVSDAKFRDFVVRYEYMVPSNSNSGFYLRGRCEIQVLDDYEKGQPAPGGNGAIYNLEPVSKFVSKKPGEWQTAEVTMKGDQVTVVLNGEKVHDSTKVDRATGGELDRNIDFPGPFMLQGDHGAVAFRNLRVKGLK</sequence>
<dbReference type="Proteomes" id="UP000003688">
    <property type="component" value="Unassembled WGS sequence"/>
</dbReference>
<feature type="domain" description="ThuA-like" evidence="1">
    <location>
        <begin position="35"/>
        <end position="253"/>
    </location>
</feature>
<reference evidence="3 4" key="1">
    <citation type="journal article" date="2011" name="J. Bacteriol.">
        <title>Genome sequence of 'Pedosphaera parvula' Ellin514, an aerobic Verrucomicrobial isolate from pasture soil.</title>
        <authorList>
            <person name="Kant R."/>
            <person name="van Passel M.W."/>
            <person name="Sangwan P."/>
            <person name="Palva A."/>
            <person name="Lucas S."/>
            <person name="Copeland A."/>
            <person name="Lapidus A."/>
            <person name="Glavina Del Rio T."/>
            <person name="Dalin E."/>
            <person name="Tice H."/>
            <person name="Bruce D."/>
            <person name="Goodwin L."/>
            <person name="Pitluck S."/>
            <person name="Chertkov O."/>
            <person name="Larimer F.W."/>
            <person name="Land M.L."/>
            <person name="Hauser L."/>
            <person name="Brettin T.S."/>
            <person name="Detter J.C."/>
            <person name="Han S."/>
            <person name="de Vos W.M."/>
            <person name="Janssen P.H."/>
            <person name="Smidt H."/>
        </authorList>
    </citation>
    <scope>NUCLEOTIDE SEQUENCE [LARGE SCALE GENOMIC DNA]</scope>
    <source>
        <strain evidence="3 4">Ellin514</strain>
    </source>
</reference>
<dbReference type="Gene3D" id="3.40.50.880">
    <property type="match status" value="1"/>
</dbReference>
<dbReference type="GO" id="GO:0016787">
    <property type="term" value="F:hydrolase activity"/>
    <property type="evidence" value="ECO:0007669"/>
    <property type="project" value="InterPro"/>
</dbReference>
<evidence type="ECO:0008006" key="5">
    <source>
        <dbReference type="Google" id="ProtNLM"/>
    </source>
</evidence>
<evidence type="ECO:0000313" key="4">
    <source>
        <dbReference type="Proteomes" id="UP000003688"/>
    </source>
</evidence>
<dbReference type="PANTHER" id="PTHR40469:SF2">
    <property type="entry name" value="GALACTOSE-BINDING DOMAIN-LIKE SUPERFAMILY PROTEIN"/>
    <property type="match status" value="1"/>
</dbReference>
<dbReference type="InterPro" id="IPR010496">
    <property type="entry name" value="AL/BT2_dom"/>
</dbReference>
<dbReference type="Pfam" id="PF06283">
    <property type="entry name" value="ThuA"/>
    <property type="match status" value="1"/>
</dbReference>
<dbReference type="Pfam" id="PF06439">
    <property type="entry name" value="3keto-disac_hyd"/>
    <property type="match status" value="1"/>
</dbReference>
<dbReference type="PANTHER" id="PTHR40469">
    <property type="entry name" value="SECRETED GLYCOSYL HYDROLASE"/>
    <property type="match status" value="1"/>
</dbReference>
<accession>B9XS66</accession>
<dbReference type="EMBL" id="ABOX02000074">
    <property type="protein sequence ID" value="EEF57321.1"/>
    <property type="molecule type" value="Genomic_DNA"/>
</dbReference>
<feature type="domain" description="3-keto-alpha-glucoside-1,2-lyase/3-keto-2-hydroxy-glucal hydratase" evidence="2">
    <location>
        <begin position="278"/>
        <end position="453"/>
    </location>
</feature>
<name>B9XS66_PEDPL</name>
<evidence type="ECO:0000313" key="3">
    <source>
        <dbReference type="EMBL" id="EEF57321.1"/>
    </source>
</evidence>
<evidence type="ECO:0000259" key="1">
    <source>
        <dbReference type="Pfam" id="PF06283"/>
    </source>
</evidence>
<dbReference type="STRING" id="320771.Cflav_PD0330"/>
<organism evidence="3 4">
    <name type="scientific">Pedosphaera parvula (strain Ellin514)</name>
    <dbReference type="NCBI Taxonomy" id="320771"/>
    <lineage>
        <taxon>Bacteria</taxon>
        <taxon>Pseudomonadati</taxon>
        <taxon>Verrucomicrobiota</taxon>
        <taxon>Pedosphaerae</taxon>
        <taxon>Pedosphaerales</taxon>
        <taxon>Pedosphaeraceae</taxon>
        <taxon>Pedosphaera</taxon>
    </lineage>
</organism>
<keyword evidence="4" id="KW-1185">Reference proteome</keyword>
<evidence type="ECO:0000259" key="2">
    <source>
        <dbReference type="Pfam" id="PF06439"/>
    </source>
</evidence>